<dbReference type="Proteomes" id="UP000007967">
    <property type="component" value="Chromosome"/>
</dbReference>
<feature type="region of interest" description="Disordered" evidence="1">
    <location>
        <begin position="1"/>
        <end position="65"/>
    </location>
</feature>
<evidence type="ECO:0000313" key="3">
    <source>
        <dbReference type="Proteomes" id="UP000007967"/>
    </source>
</evidence>
<protein>
    <submittedName>
        <fullName evidence="2">Uncharacterized protein</fullName>
    </submittedName>
</protein>
<sequence>MTTNPIPAVPPVGPGSDPQNPDLVDPGLDQPDVGTRPGDDSPLSQPVSTPESDPDENPDDQLPRS</sequence>
<organism evidence="2 3">
    <name type="scientific">Kribbella flavida (strain DSM 17836 / JCM 10339 / NBRC 14399)</name>
    <dbReference type="NCBI Taxonomy" id="479435"/>
    <lineage>
        <taxon>Bacteria</taxon>
        <taxon>Bacillati</taxon>
        <taxon>Actinomycetota</taxon>
        <taxon>Actinomycetes</taxon>
        <taxon>Propionibacteriales</taxon>
        <taxon>Kribbellaceae</taxon>
        <taxon>Kribbella</taxon>
    </lineage>
</organism>
<evidence type="ECO:0000313" key="2">
    <source>
        <dbReference type="EMBL" id="ADB29825.1"/>
    </source>
</evidence>
<proteinExistence type="predicted"/>
<dbReference type="AlphaFoldDB" id="D2PXH7"/>
<dbReference type="KEGG" id="kfl:Kfla_0704"/>
<accession>D2PXH7</accession>
<dbReference type="HOGENOM" id="CLU_2844151_0_0_11"/>
<evidence type="ECO:0000256" key="1">
    <source>
        <dbReference type="SAM" id="MobiDB-lite"/>
    </source>
</evidence>
<dbReference type="OrthoDB" id="9914467at2"/>
<dbReference type="STRING" id="479435.Kfla_0704"/>
<gene>
    <name evidence="2" type="ordered locus">Kfla_0704</name>
</gene>
<dbReference type="EMBL" id="CP001736">
    <property type="protein sequence ID" value="ADB29825.1"/>
    <property type="molecule type" value="Genomic_DNA"/>
</dbReference>
<keyword evidence="3" id="KW-1185">Reference proteome</keyword>
<reference evidence="2 3" key="2">
    <citation type="journal article" date="2010" name="Stand. Genomic Sci.">
        <title>Complete genome sequence of Kribbella flavida type strain (IFO 14399).</title>
        <authorList>
            <person name="Pukall R."/>
            <person name="Lapidus A."/>
            <person name="Glavina Del Rio T."/>
            <person name="Copeland A."/>
            <person name="Tice H."/>
            <person name="Cheng J.-F."/>
            <person name="Lucas S."/>
            <person name="Chen F."/>
            <person name="Nolan M."/>
            <person name="LaButti K."/>
            <person name="Pati A."/>
            <person name="Ivanova N."/>
            <person name="Mavrommatis K."/>
            <person name="Mikhailova N."/>
            <person name="Pitluck S."/>
            <person name="Bruce D."/>
            <person name="Goodwin L."/>
            <person name="Land M."/>
            <person name="Hauser L."/>
            <person name="Chang Y.-J."/>
            <person name="Jeffries C.D."/>
            <person name="Chen A."/>
            <person name="Palaniappan K."/>
            <person name="Chain P."/>
            <person name="Rohde M."/>
            <person name="Goeker M."/>
            <person name="Bristow J."/>
            <person name="Eisen J.A."/>
            <person name="Markowitz V."/>
            <person name="Hugenholtz P."/>
            <person name="Kyrpides N.C."/>
            <person name="Klenk H.-P."/>
            <person name="Brettin T."/>
        </authorList>
    </citation>
    <scope>NUCLEOTIDE SEQUENCE [LARGE SCALE GENOMIC DNA]</scope>
    <source>
        <strain evidence="3">DSM 17836 / JCM 10339 / NBRC 14399</strain>
    </source>
</reference>
<dbReference type="RefSeq" id="WP_012918381.1">
    <property type="nucleotide sequence ID" value="NC_013729.1"/>
</dbReference>
<reference evidence="3" key="1">
    <citation type="submission" date="2009-09" db="EMBL/GenBank/DDBJ databases">
        <title>The complete genome of Kribbella flavida DSM 17836.</title>
        <authorList>
            <consortium name="US DOE Joint Genome Institute (JGI-PGF)"/>
            <person name="Lucas S."/>
            <person name="Copeland A."/>
            <person name="Lapidus A."/>
            <person name="Glavina del Rio T."/>
            <person name="Dalin E."/>
            <person name="Tice H."/>
            <person name="Bruce D."/>
            <person name="Goodwin L."/>
            <person name="Pitluck S."/>
            <person name="Kyrpides N."/>
            <person name="Mavromatis K."/>
            <person name="Ivanova N."/>
            <person name="Saunders E."/>
            <person name="Brettin T."/>
            <person name="Detter J.C."/>
            <person name="Han C."/>
            <person name="Larimer F."/>
            <person name="Land M."/>
            <person name="Hauser L."/>
            <person name="Markowitz V."/>
            <person name="Cheng J.-F."/>
            <person name="Hugenholtz P."/>
            <person name="Woyke T."/>
            <person name="Wu D."/>
            <person name="Pukall R."/>
            <person name="Klenk H.-P."/>
            <person name="Eisen J.A."/>
        </authorList>
    </citation>
    <scope>NUCLEOTIDE SEQUENCE [LARGE SCALE GENOMIC DNA]</scope>
    <source>
        <strain evidence="3">DSM 17836 / JCM 10339 / NBRC 14399</strain>
    </source>
</reference>
<name>D2PXH7_KRIFD</name>
<feature type="compositionally biased region" description="Polar residues" evidence="1">
    <location>
        <begin position="42"/>
        <end position="51"/>
    </location>
</feature>